<feature type="compositionally biased region" description="Basic and acidic residues" evidence="1">
    <location>
        <begin position="3175"/>
        <end position="3186"/>
    </location>
</feature>
<organism evidence="3 4">
    <name type="scientific">Caenorhabditis tropicalis</name>
    <dbReference type="NCBI Taxonomy" id="1561998"/>
    <lineage>
        <taxon>Eukaryota</taxon>
        <taxon>Metazoa</taxon>
        <taxon>Ecdysozoa</taxon>
        <taxon>Nematoda</taxon>
        <taxon>Chromadorea</taxon>
        <taxon>Rhabditida</taxon>
        <taxon>Rhabditina</taxon>
        <taxon>Rhabditomorpha</taxon>
        <taxon>Rhabditoidea</taxon>
        <taxon>Rhabditidae</taxon>
        <taxon>Peloderinae</taxon>
        <taxon>Caenorhabditis</taxon>
    </lineage>
</organism>
<feature type="compositionally biased region" description="Basic and acidic residues" evidence="1">
    <location>
        <begin position="2703"/>
        <end position="2712"/>
    </location>
</feature>
<dbReference type="STRING" id="1561998.A0A1I7UL95"/>
<feature type="region of interest" description="Disordered" evidence="1">
    <location>
        <begin position="1546"/>
        <end position="1597"/>
    </location>
</feature>
<name>A0A1I7UL95_9PELO</name>
<feature type="compositionally biased region" description="Polar residues" evidence="1">
    <location>
        <begin position="1554"/>
        <end position="1569"/>
    </location>
</feature>
<feature type="compositionally biased region" description="Basic and acidic residues" evidence="1">
    <location>
        <begin position="1525"/>
        <end position="1535"/>
    </location>
</feature>
<feature type="compositionally biased region" description="Basic and acidic residues" evidence="1">
    <location>
        <begin position="3120"/>
        <end position="3138"/>
    </location>
</feature>
<feature type="compositionally biased region" description="Basic and acidic residues" evidence="1">
    <location>
        <begin position="2971"/>
        <end position="2984"/>
    </location>
</feature>
<feature type="region of interest" description="Disordered" evidence="1">
    <location>
        <begin position="2870"/>
        <end position="2916"/>
    </location>
</feature>
<feature type="region of interest" description="Disordered" evidence="1">
    <location>
        <begin position="2929"/>
        <end position="3203"/>
    </location>
</feature>
<feature type="region of interest" description="Disordered" evidence="1">
    <location>
        <begin position="1691"/>
        <end position="1711"/>
    </location>
</feature>
<feature type="compositionally biased region" description="Basic and acidic residues" evidence="1">
    <location>
        <begin position="1404"/>
        <end position="1420"/>
    </location>
</feature>
<keyword evidence="3" id="KW-1185">Reference proteome</keyword>
<feature type="compositionally biased region" description="Basic and acidic residues" evidence="1">
    <location>
        <begin position="3100"/>
        <end position="3113"/>
    </location>
</feature>
<reference evidence="4" key="1">
    <citation type="submission" date="2016-11" db="UniProtKB">
        <authorList>
            <consortium name="WormBaseParasite"/>
        </authorList>
    </citation>
    <scope>IDENTIFICATION</scope>
</reference>
<feature type="compositionally biased region" description="Basic and acidic residues" evidence="1">
    <location>
        <begin position="3019"/>
        <end position="3042"/>
    </location>
</feature>
<dbReference type="eggNOG" id="ENOG502TGS2">
    <property type="taxonomic scope" value="Eukaryota"/>
</dbReference>
<feature type="region of interest" description="Disordered" evidence="1">
    <location>
        <begin position="1468"/>
        <end position="1487"/>
    </location>
</feature>
<feature type="region of interest" description="Disordered" evidence="1">
    <location>
        <begin position="1359"/>
        <end position="1378"/>
    </location>
</feature>
<evidence type="ECO:0000313" key="4">
    <source>
        <dbReference type="WBParaSite" id="Csp11.Scaffold630.g17085.t1"/>
    </source>
</evidence>
<accession>A0A1I7UL95</accession>
<feature type="compositionally biased region" description="Basic and acidic residues" evidence="1">
    <location>
        <begin position="3219"/>
        <end position="3233"/>
    </location>
</feature>
<evidence type="ECO:0000256" key="2">
    <source>
        <dbReference type="SAM" id="SignalP"/>
    </source>
</evidence>
<feature type="compositionally biased region" description="Basic residues" evidence="1">
    <location>
        <begin position="3090"/>
        <end position="3099"/>
    </location>
</feature>
<evidence type="ECO:0000256" key="1">
    <source>
        <dbReference type="SAM" id="MobiDB-lite"/>
    </source>
</evidence>
<feature type="compositionally biased region" description="Basic and acidic residues" evidence="1">
    <location>
        <begin position="1369"/>
        <end position="1378"/>
    </location>
</feature>
<feature type="region of interest" description="Disordered" evidence="1">
    <location>
        <begin position="3219"/>
        <end position="3312"/>
    </location>
</feature>
<feature type="compositionally biased region" description="Basic and acidic residues" evidence="1">
    <location>
        <begin position="2744"/>
        <end position="2759"/>
    </location>
</feature>
<feature type="compositionally biased region" description="Basic and acidic residues" evidence="1">
    <location>
        <begin position="3066"/>
        <end position="3077"/>
    </location>
</feature>
<feature type="compositionally biased region" description="Polar residues" evidence="1">
    <location>
        <begin position="3267"/>
        <end position="3277"/>
    </location>
</feature>
<feature type="compositionally biased region" description="Basic and acidic residues" evidence="1">
    <location>
        <begin position="3295"/>
        <end position="3312"/>
    </location>
</feature>
<evidence type="ECO:0000313" key="3">
    <source>
        <dbReference type="Proteomes" id="UP000095282"/>
    </source>
</evidence>
<feature type="signal peptide" evidence="2">
    <location>
        <begin position="1"/>
        <end position="21"/>
    </location>
</feature>
<protein>
    <submittedName>
        <fullName evidence="4">Uncharacterized protein</fullName>
    </submittedName>
</protein>
<proteinExistence type="predicted"/>
<feature type="region of interest" description="Disordered" evidence="1">
    <location>
        <begin position="1516"/>
        <end position="1535"/>
    </location>
</feature>
<feature type="chain" id="PRO_5009309016" evidence="2">
    <location>
        <begin position="22"/>
        <end position="3312"/>
    </location>
</feature>
<feature type="region of interest" description="Disordered" evidence="1">
    <location>
        <begin position="1399"/>
        <end position="1425"/>
    </location>
</feature>
<feature type="region of interest" description="Disordered" evidence="1">
    <location>
        <begin position="45"/>
        <end position="90"/>
    </location>
</feature>
<feature type="compositionally biased region" description="Basic and acidic residues" evidence="1">
    <location>
        <begin position="3245"/>
        <end position="3265"/>
    </location>
</feature>
<sequence length="3312" mass="386494">MCFKSHLTLLGLISLVALTGAKLRWKCELFDTSQETSTKTTFVEYVKGENPDPSVPSNTSPKNPRSPRSTPKCRPRPRNGTIGETTETEKMIIEKKKKFRPAQLKGADELDKPLTEHLDENVMPDFEFDEEDVPPVQEDLPWCPEVTEEDCETADLEKMSTQELVELKENCERIVTPERMQLIEKWIKIEGNPPEIGPPDRIESLPPTGTTNCSTSPSELSAATLEKYRKECPCEDDTSKMNEEEFQTFKEECLDPIEEPGKPSHFIRKNGRCGISQKKTNEMSEKEYELFVKECFVNPKNINLEKILIVNERPECKGIDRNGLSKNEFSNYRKECLTSKTCADIDESKLNGEEKDRFKKMCSPVIRKTKNLCDEVRVEELDNEQFEKYKRECILKTENDCDSIDVKSLSDSEYERYRSKCLESPNRLSPPLDCSRTDTDSLSEEELIEYNQKCRETRPPIDCKTIIPDELNDVEYGRYERECLRVEVNCSTADSREMTDKQYERFEKACLKKKSDCRNVKIKELNEEDYELFRRNCIKIQPKIDCSNVKIEELTDEEYGEYKRKCMNRRDYFDCNVKQSELIGEKLTRFRRECVKENPDCSDVRIEELNDDEYRKFSKKCLKETPEFDCSSVNAADLQGEELAKYRRECLDEEEFDCNTIEPKSLSKRKQKMFMRKCVKNTENCRNIKTRKLSDEEYEKYKLNCLRSSDFDCLNTKDLNDDEYSEYKKECFDEEGNLDCDAIQPKKLSRKQFEQYENKCLERKPSKECIDLNSDEMSDEEYQKYKEKCFEKKNRYDCDSIRPKELTSEEFLKYKKKCLKSPESSMDCENVKINEMNEIEFRRYEEECLEERKPSKDCRNINPNELSVEEFERYERACIPKETDRKPNCDNINPDSLSDEEYSKYKRDCLDSPKTPSNSGCRDINPDELSREEFKKYQRRCLSSNTLPPDCENVNVNELSDDEFSKYKKTCSYSTTPGGNVDITKIVNVTGNGVSPNCLNSEECEKGGRSNTCGNADIDSMTDSEYNAYKRKCNLEFEGNDCEEIRVDKLSDEKLREYVDKCGLFCGIDRKEILSKKQRRLFEERCEGDSNELEKDCKDIVFEKLGEKMYGDFAEKCLEPINACSMLKSVRIVRKVFNEYRRRCKPVLLPSGNSKCENVDTERMTLEEYREYKKNCGKNQKYDCDNMNIDVLSDKEYSEYLRRCEIDREHEDCKDIEVDSLSREEYKKYLKKCGRRPPTETSDEDCDSIDTNEMSQRELLIHARRCQHNPDTVDRICDNVNWKSELELKKLCQQNPSTERTGPPGGNPKNCSSVDIEKMNEEEYEKYRKECSRKPSKSTCKDVNVDELSDEEYRQYVKKCKSPRGGPDYPERPNREGCDSVKIEELSSDEYLAYKKRCLSPRTPGDRTPETPYNTEKDDCSNVDVDSLSSEEYEKYRRNCKMTRKTPDCNIQDASQLSDEEYRIYKKKCGRNPDETPKSPGNPYEPSVTVEKIVEGSDCFSVDIEKLSESEYQEYKRRCKGRKTPKPDCDDIDVNKLSDDEYRDFKRKCESPSDETSNIPGEPSVTITKTVEIEEPPKNGYPRGTSSPGVPRSFDDCSNVNIAKLSDDKYDEYRRICKKIRKGSNPECEDIDEKNLSEDELEEYKRKCSNQPEYIEEVPPSRPSEMDCSDINVEDLDREEFIEYKKRCDFPNSPTKRPPGSPISPNDDCDSVNVEDLTSEEYLDYKKRCLKNNVPRRPGNPDRNCLNVDVNELTDKEYRTFIRRCPQPENVKVEKTVVVNKECQNRNTDEMTREEYENYKRKCLKKPFIQLTKTVKIIDGTPPGEMKREFSCLNADTNQMTDKQFAEYQEKCRGFHQTFQFNCNSDVTNMTDLEFRKFRKACGKKPFDCETADVDSLSKKDLKRFKRECGEVTNCKNAKIEQMSDREYENYKKKCKKSTTKISANPDCDDVRVEELSRKEYDEYKIRCESQRNPEKTDTPPKQIRRRVDCSIVDESMMSEEEYADFKKHCNVKVPTDRYRPGENIILTKKVKIRTGKEKFSCYDQDVDAMSDEEYAEFEKKCLSNPHFRFDCQTVDTSNLSREEYSKYQRECLKTKPSIVLVKKLIVNGTNEVIKDGCYNRNVDIMTDEEYGRYEVKCLGREPTVIPPKTERKSHFDCHNVDLSELSVTELEEYIKRCRTRETASTPSPPRRRQSLKCSDVKTHELDDEAYSKWTKECLTSPKTIQLEKKLIINETTPLMSGGETVVVEKFEIHEHLRPDDDEGYLEGNEGFGVRILTGIRKKVIKGRPDDDSESETGVILVKKVIHKIPGRRRPFDVDNKEDEGGVIEVKKFLMKISQPEPDTDDSEDIEEIMRRPRKKVDPKEEVVLLSVTNKHSHSYRKTIPEEEEPIEVVKLVKNTKHPNATLREVRIRKHFGTGVPGEEAVIHEIGGNDFKITRKTVMIPHKIRKMKPTTTTTTTPAEPEYYYDEEEVPEIITLVKVDKSIRPLRKLSKPEDEDDEHVDVKEDHPKSYIEFEGYVKVRGSPRKLRKRPTFTDSGEEPDIREVTRKVIQGSEEDDFKGVKLKSHRKKLIMIRKVTEEIPEDEEHEVTVVKKLKVLKFGNEEIENFDDDQNVEDDGRIIVKNRRRVVLESGRERPGEDEEEEEHVEGRLAVRGRAPKKFRWIQRSERKESHQPLVTERNSEFYRIGGSEEDDVERKRRRREEEERRKALEEEEEGGIRKRRRPDEYEEDEEEELRRRRKTRYEESEKNEKKRREPTENENVIIKKLYRIDQNGKGVPSRNPKNQREGVVLTKKKVFKYGSDRREIPDDDDENEEIRLLNRKKLLRIDSETERNPLFSDGNGPDRNGEIVKVTKRKFYRIGPNGEKELIDGDDIPKRIRKSSRGQQDSEEELNVFKQKRKLIGTNGNPSNDGEMVKISKKKVYRIGPNGERELVDNDESGGRNGRKIFNSGIESEDIPDDGTEQIIGSDGKRELIREEEFGGGKENSSGGMTNGKKMFGESKSTYSQQPLDDVKEEEDVRMNKDGMESEGDNGHGEKTIDGEQQDGDDQEMITHKKKRFYKIGPDGKRELIRTEGDDFNETGDEKMTKMKKTRRFYKKGKDGKRELIRTEESDANPEDENKIEPNSENSKVNKDDFSSQNDVKPPGKNTKVMINRRGFFKGGRLSVPDESEENDGKNTKNEEQNLMRNQKNGEENDGYEYEMKPRVKRTYVLDGNGKRKLVDEQSGDEKSNLDLGKLLRPKRKITETETVDRKHRETKFEKKGSSRMTKSFSNHGMSGDSMSHEGKMQKYHKDRNLRTGGKSEEDVPDEK</sequence>
<keyword evidence="2" id="KW-0732">Signal</keyword>
<feature type="compositionally biased region" description="Acidic residues" evidence="1">
    <location>
        <begin position="2955"/>
        <end position="2964"/>
    </location>
</feature>
<feature type="compositionally biased region" description="Polar residues" evidence="1">
    <location>
        <begin position="55"/>
        <end position="69"/>
    </location>
</feature>
<dbReference type="Proteomes" id="UP000095282">
    <property type="component" value="Unplaced"/>
</dbReference>
<feature type="region of interest" description="Disordered" evidence="1">
    <location>
        <begin position="2663"/>
        <end position="2764"/>
    </location>
</feature>
<dbReference type="WBParaSite" id="Csp11.Scaffold630.g17085.t1">
    <property type="protein sequence ID" value="Csp11.Scaffold630.g17085.t1"/>
    <property type="gene ID" value="Csp11.Scaffold630.g17085"/>
</dbReference>